<name>A0A420EPR3_9SPHN</name>
<reference evidence="3 4" key="1">
    <citation type="submission" date="2018-09" db="EMBL/GenBank/DDBJ databases">
        <title>Altererythrobacter spongiae sp. nov., isolated from a marine sponge.</title>
        <authorList>
            <person name="Zhuang L."/>
            <person name="Luo L."/>
        </authorList>
    </citation>
    <scope>NUCLEOTIDE SEQUENCE [LARGE SCALE GENOMIC DNA]</scope>
    <source>
        <strain evidence="3 4">HN-Y73</strain>
    </source>
</reference>
<dbReference type="GO" id="GO:0005507">
    <property type="term" value="F:copper ion binding"/>
    <property type="evidence" value="ECO:0007669"/>
    <property type="project" value="InterPro"/>
</dbReference>
<dbReference type="RefSeq" id="WP_120323845.1">
    <property type="nucleotide sequence ID" value="NZ_RAPF01000002.1"/>
</dbReference>
<organism evidence="3 4">
    <name type="scientific">Altericroceibacterium spongiae</name>
    <dbReference type="NCBI Taxonomy" id="2320269"/>
    <lineage>
        <taxon>Bacteria</taxon>
        <taxon>Pseudomonadati</taxon>
        <taxon>Pseudomonadota</taxon>
        <taxon>Alphaproteobacteria</taxon>
        <taxon>Sphingomonadales</taxon>
        <taxon>Erythrobacteraceae</taxon>
        <taxon>Altericroceibacterium</taxon>
    </lineage>
</organism>
<evidence type="ECO:0000313" key="3">
    <source>
        <dbReference type="EMBL" id="RKF22651.1"/>
    </source>
</evidence>
<evidence type="ECO:0000256" key="1">
    <source>
        <dbReference type="SAM" id="MobiDB-lite"/>
    </source>
</evidence>
<dbReference type="GO" id="GO:0009279">
    <property type="term" value="C:cell outer membrane"/>
    <property type="evidence" value="ECO:0007669"/>
    <property type="project" value="InterPro"/>
</dbReference>
<dbReference type="AlphaFoldDB" id="A0A420EPR3"/>
<dbReference type="GO" id="GO:0006878">
    <property type="term" value="P:intracellular copper ion homeostasis"/>
    <property type="evidence" value="ECO:0007669"/>
    <property type="project" value="InterPro"/>
</dbReference>
<protein>
    <submittedName>
        <fullName evidence="3">Copper resistance protein B</fullName>
    </submittedName>
</protein>
<feature type="signal peptide" evidence="2">
    <location>
        <begin position="1"/>
        <end position="19"/>
    </location>
</feature>
<feature type="region of interest" description="Disordered" evidence="1">
    <location>
        <begin position="21"/>
        <end position="93"/>
    </location>
</feature>
<dbReference type="EMBL" id="RAPF01000002">
    <property type="protein sequence ID" value="RKF22651.1"/>
    <property type="molecule type" value="Genomic_DNA"/>
</dbReference>
<feature type="compositionally biased region" description="Basic and acidic residues" evidence="1">
    <location>
        <begin position="47"/>
        <end position="69"/>
    </location>
</feature>
<keyword evidence="2" id="KW-0732">Signal</keyword>
<accession>A0A420EPR3</accession>
<sequence length="332" mass="36468">MRTAIFTLPLLALATPALAQEHAGHDMGEQPQTATPDAPDSGAMDHNAMDHGMMDRNQPDHSHMDHAQMEQDAMASGPVAEDPIPQGPPPPEAFEGPAFAADAFVGVDRMATSRTQVVKQVSGEMPVYWFQAERAEYRARAGKDGYLWDVQGYYGGDIDKLWLKSEGEGSFGEKPESAEVQVLWSHAIGPWWDLQTGVRQDLTGPTRTHAVLGVQGIIPYEFEVDAAAFLSDKGDLTGRIEAEIDQRITQRLILQPRAEVNLSAQDIPELGIGAGLDTAELGIRLRYEFAREFAPYIGVEQEWKVGDSADYARAVGEDPSVTNYVVGVRFWF</sequence>
<gene>
    <name evidence="3" type="ORF">D6851_05400</name>
</gene>
<dbReference type="Proteomes" id="UP000284395">
    <property type="component" value="Unassembled WGS sequence"/>
</dbReference>
<evidence type="ECO:0000256" key="2">
    <source>
        <dbReference type="SAM" id="SignalP"/>
    </source>
</evidence>
<dbReference type="InterPro" id="IPR007939">
    <property type="entry name" value="Cu-R_B_prcur"/>
</dbReference>
<comment type="caution">
    <text evidence="3">The sequence shown here is derived from an EMBL/GenBank/DDBJ whole genome shotgun (WGS) entry which is preliminary data.</text>
</comment>
<feature type="chain" id="PRO_5019560288" evidence="2">
    <location>
        <begin position="20"/>
        <end position="332"/>
    </location>
</feature>
<keyword evidence="4" id="KW-1185">Reference proteome</keyword>
<proteinExistence type="predicted"/>
<evidence type="ECO:0000313" key="4">
    <source>
        <dbReference type="Proteomes" id="UP000284395"/>
    </source>
</evidence>
<dbReference type="OrthoDB" id="9778934at2"/>
<dbReference type="Pfam" id="PF05275">
    <property type="entry name" value="CopB"/>
    <property type="match status" value="1"/>
</dbReference>